<sequence>MPPWGRPPGDRGAGSVGKYLEETDDVYRFHEVDSDDEKNGVLLDSGFHKAPNGKQNFNPDELYFNDMDMGAWERRTGDVDGMAYGDDYGYMEDEGYYDDAADVTMAAAEYEELLFQRVLDKIRLARATGDADVQLLPEELEAYQARIWRSRTPAAHPQARSRPATAGTVNGNANPVVAASSSNTGTSGRKKNQRRTSLFSSKPKEKKSSGRSRAPSNVSEMASQPMPPGFVVPGPNGQPMYAPINAYQGGQPTQARGLGPALRLSQAPMRITGSRDMPGTFPGSPVSYRSASPINSPVHANRPASSSSRQSTQDRIEPQQLSNGRTRSSPIQETPTLVPFPTVEYKHHTAEPFQYQAAGHLASSSSSTVSQPQYTRRVASGSSDTHVAMPRRVPVPVQHATATESVHGSYSDPVPMQGGLGVDLGDEEDDAGNRKSSAKTGSGERKRKGKGKRKH</sequence>
<dbReference type="OrthoDB" id="3932653at2759"/>
<dbReference type="EMBL" id="ML977001">
    <property type="protein sequence ID" value="KAF1953971.1"/>
    <property type="molecule type" value="Genomic_DNA"/>
</dbReference>
<name>A0A6A5TMS2_9PLEO</name>
<proteinExistence type="predicted"/>
<evidence type="ECO:0000256" key="1">
    <source>
        <dbReference type="SAM" id="MobiDB-lite"/>
    </source>
</evidence>
<dbReference type="Proteomes" id="UP000800035">
    <property type="component" value="Unassembled WGS sequence"/>
</dbReference>
<reference evidence="2" key="1">
    <citation type="journal article" date="2020" name="Stud. Mycol.">
        <title>101 Dothideomycetes genomes: a test case for predicting lifestyles and emergence of pathogens.</title>
        <authorList>
            <person name="Haridas S."/>
            <person name="Albert R."/>
            <person name="Binder M."/>
            <person name="Bloem J."/>
            <person name="Labutti K."/>
            <person name="Salamov A."/>
            <person name="Andreopoulos B."/>
            <person name="Baker S."/>
            <person name="Barry K."/>
            <person name="Bills G."/>
            <person name="Bluhm B."/>
            <person name="Cannon C."/>
            <person name="Castanera R."/>
            <person name="Culley D."/>
            <person name="Daum C."/>
            <person name="Ezra D."/>
            <person name="Gonzalez J."/>
            <person name="Henrissat B."/>
            <person name="Kuo A."/>
            <person name="Liang C."/>
            <person name="Lipzen A."/>
            <person name="Lutzoni F."/>
            <person name="Magnuson J."/>
            <person name="Mondo S."/>
            <person name="Nolan M."/>
            <person name="Ohm R."/>
            <person name="Pangilinan J."/>
            <person name="Park H.-J."/>
            <person name="Ramirez L."/>
            <person name="Alfaro M."/>
            <person name="Sun H."/>
            <person name="Tritt A."/>
            <person name="Yoshinaga Y."/>
            <person name="Zwiers L.-H."/>
            <person name="Turgeon B."/>
            <person name="Goodwin S."/>
            <person name="Spatafora J."/>
            <person name="Crous P."/>
            <person name="Grigoriev I."/>
        </authorList>
    </citation>
    <scope>NUCLEOTIDE SEQUENCE</scope>
    <source>
        <strain evidence="2">CBS 675.92</strain>
    </source>
</reference>
<feature type="compositionally biased region" description="Polar residues" evidence="1">
    <location>
        <begin position="318"/>
        <end position="335"/>
    </location>
</feature>
<protein>
    <submittedName>
        <fullName evidence="2">Uncharacterized protein</fullName>
    </submittedName>
</protein>
<feature type="compositionally biased region" description="Polar residues" evidence="1">
    <location>
        <begin position="167"/>
        <end position="187"/>
    </location>
</feature>
<feature type="region of interest" description="Disordered" evidence="1">
    <location>
        <begin position="271"/>
        <end position="335"/>
    </location>
</feature>
<organism evidence="2 3">
    <name type="scientific">Byssothecium circinans</name>
    <dbReference type="NCBI Taxonomy" id="147558"/>
    <lineage>
        <taxon>Eukaryota</taxon>
        <taxon>Fungi</taxon>
        <taxon>Dikarya</taxon>
        <taxon>Ascomycota</taxon>
        <taxon>Pezizomycotina</taxon>
        <taxon>Dothideomycetes</taxon>
        <taxon>Pleosporomycetidae</taxon>
        <taxon>Pleosporales</taxon>
        <taxon>Massarineae</taxon>
        <taxon>Massarinaceae</taxon>
        <taxon>Byssothecium</taxon>
    </lineage>
</organism>
<gene>
    <name evidence="2" type="ORF">CC80DRAFT_419000</name>
</gene>
<dbReference type="AlphaFoldDB" id="A0A6A5TMS2"/>
<evidence type="ECO:0000313" key="2">
    <source>
        <dbReference type="EMBL" id="KAF1953971.1"/>
    </source>
</evidence>
<feature type="compositionally biased region" description="Polar residues" evidence="1">
    <location>
        <begin position="368"/>
        <end position="385"/>
    </location>
</feature>
<keyword evidence="3" id="KW-1185">Reference proteome</keyword>
<evidence type="ECO:0000313" key="3">
    <source>
        <dbReference type="Proteomes" id="UP000800035"/>
    </source>
</evidence>
<feature type="region of interest" description="Disordered" evidence="1">
    <location>
        <begin position="151"/>
        <end position="229"/>
    </location>
</feature>
<feature type="region of interest" description="Disordered" evidence="1">
    <location>
        <begin position="364"/>
        <end position="455"/>
    </location>
</feature>
<accession>A0A6A5TMS2</accession>
<feature type="compositionally biased region" description="Basic residues" evidence="1">
    <location>
        <begin position="445"/>
        <end position="455"/>
    </location>
</feature>